<dbReference type="NCBIfam" id="TIGR01558">
    <property type="entry name" value="sm_term_P27"/>
    <property type="match status" value="1"/>
</dbReference>
<dbReference type="Proteomes" id="UP000078582">
    <property type="component" value="Chromosome"/>
</dbReference>
<dbReference type="AlphaFoldDB" id="A0A192H573"/>
<dbReference type="Pfam" id="PF05119">
    <property type="entry name" value="Terminase_4"/>
    <property type="match status" value="1"/>
</dbReference>
<accession>A0A192H573</accession>
<proteinExistence type="predicted"/>
<dbReference type="InterPro" id="IPR006448">
    <property type="entry name" value="Phage_term_ssu_P27"/>
</dbReference>
<dbReference type="GeneID" id="42982921"/>
<dbReference type="EMBL" id="CP014873">
    <property type="protein sequence ID" value="ANK63372.1"/>
    <property type="molecule type" value="Genomic_DNA"/>
</dbReference>
<reference evidence="1 2" key="1">
    <citation type="submission" date="2016-03" db="EMBL/GenBank/DDBJ databases">
        <title>Pediococcus and Lactobacillus from brewery environment - whole genome sequencing and assembly.</title>
        <authorList>
            <person name="Behr J."/>
            <person name="Geissler A.J."/>
            <person name="Vogel R.F."/>
        </authorList>
    </citation>
    <scope>NUCLEOTIDE SEQUENCE [LARGE SCALE GENOMIC DNA]</scope>
    <source>
        <strain evidence="1 2">TMW 1.1989</strain>
    </source>
</reference>
<gene>
    <name evidence="1" type="ORF">AYR53_11675</name>
</gene>
<dbReference type="OrthoDB" id="2146193at2"/>
<name>A0A192H573_9LACO</name>
<sequence>MKKRDKDINHGKLSLTPPDYLGRQAKVTWRKIVPFLEQQSNVKRPDSGLVEMYATQYEIYRNSYKHIQENGEVQPIYKTVQNAAGEKIGTDFIGYKRNPMTSIYDSAIKSLAKIGSELGLSPKSRAELMAIIPEKKPDKTAEAQMKEFFSNEN</sequence>
<keyword evidence="2" id="KW-1185">Reference proteome</keyword>
<organism evidence="1 2">
    <name type="scientific">Loigolactobacillus backii</name>
    <dbReference type="NCBI Taxonomy" id="375175"/>
    <lineage>
        <taxon>Bacteria</taxon>
        <taxon>Bacillati</taxon>
        <taxon>Bacillota</taxon>
        <taxon>Bacilli</taxon>
        <taxon>Lactobacillales</taxon>
        <taxon>Lactobacillaceae</taxon>
        <taxon>Loigolactobacillus</taxon>
    </lineage>
</organism>
<evidence type="ECO:0000313" key="2">
    <source>
        <dbReference type="Proteomes" id="UP000078582"/>
    </source>
</evidence>
<dbReference type="RefSeq" id="WP_068280179.1">
    <property type="nucleotide sequence ID" value="NZ_CP014873.1"/>
</dbReference>
<evidence type="ECO:0000313" key="1">
    <source>
        <dbReference type="EMBL" id="ANK63372.1"/>
    </source>
</evidence>
<protein>
    <submittedName>
        <fullName evidence="1">Terminase</fullName>
    </submittedName>
</protein>
<dbReference type="STRING" id="375175.AYR53_11675"/>